<evidence type="ECO:0000256" key="2">
    <source>
        <dbReference type="ARBA" id="ARBA00011038"/>
    </source>
</evidence>
<name>A0AAN8A7L5_9SACH</name>
<dbReference type="InterPro" id="IPR016049">
    <property type="entry name" value="RNA_pol_Rpc34-like"/>
</dbReference>
<keyword evidence="8" id="KW-1185">Reference proteome</keyword>
<dbReference type="Pfam" id="PF05158">
    <property type="entry name" value="RNA_pol_Rpc34"/>
    <property type="match status" value="1"/>
</dbReference>
<evidence type="ECO:0000313" key="8">
    <source>
        <dbReference type="Proteomes" id="UP001306508"/>
    </source>
</evidence>
<dbReference type="PIRSF" id="PIRSF028763">
    <property type="entry name" value="RNA_pol_Rpc34"/>
    <property type="match status" value="1"/>
</dbReference>
<dbReference type="InterPro" id="IPR007832">
    <property type="entry name" value="RNA_pol_Rpc34"/>
</dbReference>
<dbReference type="InterPro" id="IPR036388">
    <property type="entry name" value="WH-like_DNA-bd_sf"/>
</dbReference>
<evidence type="ECO:0000256" key="5">
    <source>
        <dbReference type="ARBA" id="ARBA00023242"/>
    </source>
</evidence>
<reference evidence="8" key="1">
    <citation type="submission" date="2023-07" db="EMBL/GenBank/DDBJ databases">
        <title>A draft genome of Kazachstania heterogenica Y-27499.</title>
        <authorList>
            <person name="Donic C."/>
            <person name="Kralova J.S."/>
            <person name="Fidel L."/>
            <person name="Ben-Dor S."/>
            <person name="Jung S."/>
        </authorList>
    </citation>
    <scope>NUCLEOTIDE SEQUENCE [LARGE SCALE GENOMIC DNA]</scope>
    <source>
        <strain evidence="8">Y27499</strain>
    </source>
</reference>
<gene>
    <name evidence="7" type="ORF">RI543_001441</name>
</gene>
<accession>A0AAN8A7L5</accession>
<dbReference type="Proteomes" id="UP001306508">
    <property type="component" value="Unassembled WGS sequence"/>
</dbReference>
<proteinExistence type="inferred from homology"/>
<dbReference type="FunFam" id="1.10.10.10:FF:000116">
    <property type="entry name" value="DNA-directed RNA polymerase III subunit RPC6"/>
    <property type="match status" value="1"/>
</dbReference>
<comment type="function">
    <text evidence="6">DNA-dependent RNA polymerase catalyzes the transcription of DNA into RNA using the four ribonucleoside triphosphates as substrates. Specific peripheric component of RNA polymerase III which synthesizes small RNAs, such as 5S rRNA and tRNAs.</text>
</comment>
<comment type="caution">
    <text evidence="7">The sequence shown here is derived from an EMBL/GenBank/DDBJ whole genome shotgun (WGS) entry which is preliminary data.</text>
</comment>
<keyword evidence="5 6" id="KW-0539">Nucleus</keyword>
<evidence type="ECO:0000256" key="6">
    <source>
        <dbReference type="PIRNR" id="PIRNR028763"/>
    </source>
</evidence>
<dbReference type="GO" id="GO:0005654">
    <property type="term" value="C:nucleoplasm"/>
    <property type="evidence" value="ECO:0007669"/>
    <property type="project" value="UniProtKB-ARBA"/>
</dbReference>
<dbReference type="GO" id="GO:0005666">
    <property type="term" value="C:RNA polymerase III complex"/>
    <property type="evidence" value="ECO:0007669"/>
    <property type="project" value="UniProtKB-UniRule"/>
</dbReference>
<dbReference type="InterPro" id="IPR036390">
    <property type="entry name" value="WH_DNA-bd_sf"/>
</dbReference>
<evidence type="ECO:0000256" key="1">
    <source>
        <dbReference type="ARBA" id="ARBA00004123"/>
    </source>
</evidence>
<evidence type="ECO:0000256" key="4">
    <source>
        <dbReference type="ARBA" id="ARBA00023163"/>
    </source>
</evidence>
<sequence length="330" mass="37578">MNNNVELSDVARELHSHMLRSNKDGSKLFTQKELQDKLPGNNPTLADLMLIVQELLDKNLIKLVKQNNELKFQPVDFQEAAKKSTMSNEEALVYSYIEASGREGIWSKTIKARTNLHQHVVLKCLKSLESQRYVKSVKSVKYPTRKIYMLYHLQPSVEVTGGPWFTEGELDVEFINSLLTIIWRYVAQNSFPNGFQTVVGRNDNSKNGDIKKKSSQYSPHVRSYSTTQEILDFISSAGVANVELSTANIRSLCTVLVYDDRLEEVEFDCYRATLTSVAQLVGPIDEGNTAKNSKNKLLDEMDEFSIFDYHQTIGPSENDKEAVYFDEWAL</sequence>
<keyword evidence="4 6" id="KW-0804">Transcription</keyword>
<comment type="subcellular location">
    <subcellularLocation>
        <location evidence="1 6">Nucleus</location>
    </subcellularLocation>
</comment>
<dbReference type="GO" id="GO:0005737">
    <property type="term" value="C:cytoplasm"/>
    <property type="evidence" value="ECO:0007669"/>
    <property type="project" value="UniProtKB-ARBA"/>
</dbReference>
<dbReference type="SUPFAM" id="SSF46785">
    <property type="entry name" value="Winged helix' DNA-binding domain"/>
    <property type="match status" value="1"/>
</dbReference>
<dbReference type="AlphaFoldDB" id="A0AAN8A7L5"/>
<dbReference type="PANTHER" id="PTHR12780">
    <property type="entry name" value="RNA POLYMERASE III DNA DIRECTED , 39KD SUBUNIT-RELATED"/>
    <property type="match status" value="1"/>
</dbReference>
<dbReference type="EMBL" id="JAWIZZ010000038">
    <property type="protein sequence ID" value="KAK5781052.1"/>
    <property type="molecule type" value="Genomic_DNA"/>
</dbReference>
<keyword evidence="3 6" id="KW-0240">DNA-directed RNA polymerase</keyword>
<dbReference type="GO" id="GO:0006383">
    <property type="term" value="P:transcription by RNA polymerase III"/>
    <property type="evidence" value="ECO:0007669"/>
    <property type="project" value="UniProtKB-UniRule"/>
</dbReference>
<dbReference type="Gene3D" id="1.10.10.10">
    <property type="entry name" value="Winged helix-like DNA-binding domain superfamily/Winged helix DNA-binding domain"/>
    <property type="match status" value="1"/>
</dbReference>
<evidence type="ECO:0000256" key="3">
    <source>
        <dbReference type="ARBA" id="ARBA00022478"/>
    </source>
</evidence>
<organism evidence="7 8">
    <name type="scientific">Arxiozyma heterogenica</name>
    <dbReference type="NCBI Taxonomy" id="278026"/>
    <lineage>
        <taxon>Eukaryota</taxon>
        <taxon>Fungi</taxon>
        <taxon>Dikarya</taxon>
        <taxon>Ascomycota</taxon>
        <taxon>Saccharomycotina</taxon>
        <taxon>Saccharomycetes</taxon>
        <taxon>Saccharomycetales</taxon>
        <taxon>Saccharomycetaceae</taxon>
        <taxon>Arxiozyma</taxon>
    </lineage>
</organism>
<protein>
    <recommendedName>
        <fullName evidence="6">DNA-directed RNA polymerase III subunit RPC6</fullName>
        <shortName evidence="6">RNA polymerase III subunit C6</shortName>
    </recommendedName>
</protein>
<comment type="similarity">
    <text evidence="2 6">Belongs to the eukaryotic RPC34/RPC39 RNA polymerase subunit family.</text>
</comment>
<evidence type="ECO:0000313" key="7">
    <source>
        <dbReference type="EMBL" id="KAK5781052.1"/>
    </source>
</evidence>